<dbReference type="EMBL" id="SMGG01000003">
    <property type="protein sequence ID" value="TCK62252.1"/>
    <property type="molecule type" value="Genomic_DNA"/>
</dbReference>
<organism evidence="2 3">
    <name type="scientific">Seleniivibrio woodruffii</name>
    <dbReference type="NCBI Taxonomy" id="1078050"/>
    <lineage>
        <taxon>Bacteria</taxon>
        <taxon>Pseudomonadati</taxon>
        <taxon>Deferribacterota</taxon>
        <taxon>Deferribacteres</taxon>
        <taxon>Deferribacterales</taxon>
        <taxon>Geovibrionaceae</taxon>
        <taxon>Seleniivibrio</taxon>
    </lineage>
</organism>
<dbReference type="Proteomes" id="UP000294614">
    <property type="component" value="Unassembled WGS sequence"/>
</dbReference>
<dbReference type="AlphaFoldDB" id="A0A4R1KCK2"/>
<name>A0A4R1KCK2_9BACT</name>
<sequence>MLHNLTQTFLILLIVTFLNPAAHAFEVGSKIKAVCKATGKVYEGTVVNVADAKAVLLINKEGTHFRMPVEQIRSVTSVAGEQYTAANGTKMNVVKIVTKDGQTVYGGVNVSAVIAFESVSGESANLMIPDMHRFRSIEIEDSSAVSKL</sequence>
<proteinExistence type="predicted"/>
<feature type="signal peptide" evidence="1">
    <location>
        <begin position="1"/>
        <end position="24"/>
    </location>
</feature>
<protein>
    <submittedName>
        <fullName evidence="2">Uncharacterized protein</fullName>
    </submittedName>
</protein>
<dbReference type="RefSeq" id="WP_132872170.1">
    <property type="nucleotide sequence ID" value="NZ_SMGG01000003.1"/>
</dbReference>
<evidence type="ECO:0000313" key="3">
    <source>
        <dbReference type="Proteomes" id="UP000294614"/>
    </source>
</evidence>
<feature type="chain" id="PRO_5020760451" evidence="1">
    <location>
        <begin position="25"/>
        <end position="148"/>
    </location>
</feature>
<accession>A0A4R1KCK2</accession>
<keyword evidence="3" id="KW-1185">Reference proteome</keyword>
<keyword evidence="1" id="KW-0732">Signal</keyword>
<reference evidence="2 3" key="1">
    <citation type="submission" date="2019-03" db="EMBL/GenBank/DDBJ databases">
        <title>Genomic Encyclopedia of Type Strains, Phase IV (KMG-IV): sequencing the most valuable type-strain genomes for metagenomic binning, comparative biology and taxonomic classification.</title>
        <authorList>
            <person name="Goeker M."/>
        </authorList>
    </citation>
    <scope>NUCLEOTIDE SEQUENCE [LARGE SCALE GENOMIC DNA]</scope>
    <source>
        <strain evidence="2 3">DSM 24984</strain>
    </source>
</reference>
<evidence type="ECO:0000313" key="2">
    <source>
        <dbReference type="EMBL" id="TCK62252.1"/>
    </source>
</evidence>
<evidence type="ECO:0000256" key="1">
    <source>
        <dbReference type="SAM" id="SignalP"/>
    </source>
</evidence>
<gene>
    <name evidence="2" type="ORF">C8D98_0773</name>
</gene>
<comment type="caution">
    <text evidence="2">The sequence shown here is derived from an EMBL/GenBank/DDBJ whole genome shotgun (WGS) entry which is preliminary data.</text>
</comment>